<dbReference type="Pfam" id="PF12698">
    <property type="entry name" value="ABC2_membrane_3"/>
    <property type="match status" value="1"/>
</dbReference>
<keyword evidence="3 5" id="KW-1133">Transmembrane helix</keyword>
<reference evidence="7 8" key="1">
    <citation type="submission" date="2017-08" db="EMBL/GenBank/DDBJ databases">
        <title>Draft genome sequences of 64 type strains of genus Staph aureus.</title>
        <authorList>
            <person name="Cole K."/>
            <person name="Golubchik T."/>
            <person name="Russell J."/>
            <person name="Foster D."/>
            <person name="Llewelyn M."/>
            <person name="Wilson D."/>
            <person name="Crook D."/>
            <person name="Paul J."/>
        </authorList>
    </citation>
    <scope>NUCLEOTIDE SEQUENCE [LARGE SCALE GENOMIC DNA]</scope>
    <source>
        <strain evidence="7 8">NCTC 12101</strain>
    </source>
</reference>
<evidence type="ECO:0000256" key="1">
    <source>
        <dbReference type="ARBA" id="ARBA00004141"/>
    </source>
</evidence>
<feature type="domain" description="ABC-2 type transporter transmembrane" evidence="6">
    <location>
        <begin position="8"/>
        <end position="411"/>
    </location>
</feature>
<comment type="caution">
    <text evidence="7">The sequence shown here is derived from an EMBL/GenBank/DDBJ whole genome shotgun (WGS) entry which is preliminary data.</text>
</comment>
<dbReference type="GeneID" id="64981464"/>
<evidence type="ECO:0000256" key="4">
    <source>
        <dbReference type="ARBA" id="ARBA00023136"/>
    </source>
</evidence>
<feature type="transmembrane region" description="Helical" evidence="5">
    <location>
        <begin position="397"/>
        <end position="417"/>
    </location>
</feature>
<keyword evidence="2 5" id="KW-0812">Transmembrane</keyword>
<evidence type="ECO:0000256" key="5">
    <source>
        <dbReference type="SAM" id="Phobius"/>
    </source>
</evidence>
<feature type="transmembrane region" description="Helical" evidence="5">
    <location>
        <begin position="312"/>
        <end position="329"/>
    </location>
</feature>
<dbReference type="InterPro" id="IPR013525">
    <property type="entry name" value="ABC2_TM"/>
</dbReference>
<feature type="transmembrane region" description="Helical" evidence="5">
    <location>
        <begin position="336"/>
        <end position="355"/>
    </location>
</feature>
<dbReference type="EMBL" id="PPQW01000021">
    <property type="protein sequence ID" value="PNZ68090.1"/>
    <property type="molecule type" value="Genomic_DNA"/>
</dbReference>
<evidence type="ECO:0000259" key="6">
    <source>
        <dbReference type="Pfam" id="PF12698"/>
    </source>
</evidence>
<accession>A0AAP8PQ01</accession>
<dbReference type="GO" id="GO:0016020">
    <property type="term" value="C:membrane"/>
    <property type="evidence" value="ECO:0007669"/>
    <property type="project" value="UniProtKB-SubCell"/>
</dbReference>
<name>A0AAP8PQ01_9STAP</name>
<feature type="transmembrane region" description="Helical" evidence="5">
    <location>
        <begin position="240"/>
        <end position="261"/>
    </location>
</feature>
<protein>
    <submittedName>
        <fullName evidence="7">Phage infection protein</fullName>
    </submittedName>
</protein>
<gene>
    <name evidence="7" type="ORF">CD158_04820</name>
</gene>
<comment type="subcellular location">
    <subcellularLocation>
        <location evidence="1">Membrane</location>
        <topology evidence="1">Multi-pass membrane protein</topology>
    </subcellularLocation>
</comment>
<sequence length="429" mass="47525">MNILKNKLLWIAPIAVLIILALFALAFYPAFNPKPKEIPIAVVNNDQGTDIQDNHLNIGKKISDNLLDSDSDTIAWKQVDSESAARKGIEDGKYFGVAIFDKNFSKDAMSQTQKVIIDAKKEEMKDKVKSGEIPPAQAKQMQQKMAQSGADSDIDVTQAKLKTIVNSGASMQAAQVSTNVLSGMSDRINNQITKQSIETLEKQDVKVDASDINGINTPVKADNEKIHEVKDHQAGGNVPFLMFMPVWIGSIVVSVLLLYAFRSSNNITRPQRLTAAGIQMAIAVVTSFVGAFSYVHFMGGVLGFHFDEPNKIALFIAIAMIGFIGLIVGTMTWIGLPALPIFLIAMFFSMQLVTYPKEMLPDFYQKYIVGWNPFTHYANSLRELIYMNHSIQLDSTMWMFIGFMIFGVIAIVTASLIRKHSDKSYQVPS</sequence>
<dbReference type="RefSeq" id="WP_059107470.1">
    <property type="nucleotide sequence ID" value="NZ_AP024589.1"/>
</dbReference>
<feature type="transmembrane region" description="Helical" evidence="5">
    <location>
        <begin position="273"/>
        <end position="292"/>
    </location>
</feature>
<keyword evidence="4 5" id="KW-0472">Membrane</keyword>
<dbReference type="Gene3D" id="3.40.1710.10">
    <property type="entry name" value="abc type-2 transporter like domain"/>
    <property type="match status" value="1"/>
</dbReference>
<evidence type="ECO:0000256" key="2">
    <source>
        <dbReference type="ARBA" id="ARBA00022692"/>
    </source>
</evidence>
<feature type="transmembrane region" description="Helical" evidence="5">
    <location>
        <begin position="7"/>
        <end position="31"/>
    </location>
</feature>
<dbReference type="GO" id="GO:0140359">
    <property type="term" value="F:ABC-type transporter activity"/>
    <property type="evidence" value="ECO:0007669"/>
    <property type="project" value="InterPro"/>
</dbReference>
<evidence type="ECO:0000313" key="8">
    <source>
        <dbReference type="Proteomes" id="UP000242470"/>
    </source>
</evidence>
<proteinExistence type="predicted"/>
<organism evidence="7 8">
    <name type="scientific">Staphylococcus auricularis</name>
    <dbReference type="NCBI Taxonomy" id="29379"/>
    <lineage>
        <taxon>Bacteria</taxon>
        <taxon>Bacillati</taxon>
        <taxon>Bacillota</taxon>
        <taxon>Bacilli</taxon>
        <taxon>Bacillales</taxon>
        <taxon>Staphylococcaceae</taxon>
        <taxon>Staphylococcus</taxon>
    </lineage>
</organism>
<evidence type="ECO:0000313" key="7">
    <source>
        <dbReference type="EMBL" id="PNZ68090.1"/>
    </source>
</evidence>
<dbReference type="Proteomes" id="UP000242470">
    <property type="component" value="Unassembled WGS sequence"/>
</dbReference>
<dbReference type="AlphaFoldDB" id="A0AAP8PQ01"/>
<dbReference type="InterPro" id="IPR051328">
    <property type="entry name" value="T7SS_ABC-Transporter"/>
</dbReference>
<evidence type="ECO:0000256" key="3">
    <source>
        <dbReference type="ARBA" id="ARBA00022989"/>
    </source>
</evidence>
<dbReference type="PANTHER" id="PTHR43077">
    <property type="entry name" value="TRANSPORT PERMEASE YVFS-RELATED"/>
    <property type="match status" value="1"/>
</dbReference>
<dbReference type="PANTHER" id="PTHR43077:SF10">
    <property type="entry name" value="TRANSPORT PERMEASE PROTEIN"/>
    <property type="match status" value="1"/>
</dbReference>